<feature type="transmembrane region" description="Helical" evidence="10">
    <location>
        <begin position="120"/>
        <end position="142"/>
    </location>
</feature>
<dbReference type="InterPro" id="IPR035965">
    <property type="entry name" value="PAS-like_dom_sf"/>
</dbReference>
<keyword evidence="7" id="KW-0902">Two-component regulatory system</keyword>
<dbReference type="Gene3D" id="3.30.450.20">
    <property type="entry name" value="PAS domain"/>
    <property type="match status" value="1"/>
</dbReference>
<feature type="domain" description="Histidine kinase" evidence="11">
    <location>
        <begin position="329"/>
        <end position="542"/>
    </location>
</feature>
<dbReference type="PANTHER" id="PTHR42878">
    <property type="entry name" value="TWO-COMPONENT HISTIDINE KINASE"/>
    <property type="match status" value="1"/>
</dbReference>
<evidence type="ECO:0000256" key="5">
    <source>
        <dbReference type="ARBA" id="ARBA00022679"/>
    </source>
</evidence>
<dbReference type="Pfam" id="PF00512">
    <property type="entry name" value="HisKA"/>
    <property type="match status" value="1"/>
</dbReference>
<dbReference type="CDD" id="cd00082">
    <property type="entry name" value="HisKA"/>
    <property type="match status" value="1"/>
</dbReference>
<evidence type="ECO:0000256" key="1">
    <source>
        <dbReference type="ARBA" id="ARBA00000085"/>
    </source>
</evidence>
<dbReference type="Gene3D" id="1.10.287.130">
    <property type="match status" value="1"/>
</dbReference>
<dbReference type="OrthoDB" id="9757990at2"/>
<keyword evidence="10" id="KW-0812">Transmembrane</keyword>
<evidence type="ECO:0000256" key="3">
    <source>
        <dbReference type="ARBA" id="ARBA00012438"/>
    </source>
</evidence>
<dbReference type="SMART" id="SM00388">
    <property type="entry name" value="HisKA"/>
    <property type="match status" value="1"/>
</dbReference>
<feature type="transmembrane region" description="Helical" evidence="10">
    <location>
        <begin position="16"/>
        <end position="37"/>
    </location>
</feature>
<dbReference type="InterPro" id="IPR004358">
    <property type="entry name" value="Sig_transdc_His_kin-like_C"/>
</dbReference>
<gene>
    <name evidence="12" type="ORF">RSA3_16225</name>
</gene>
<dbReference type="GO" id="GO:0000156">
    <property type="term" value="F:phosphorelay response regulator activity"/>
    <property type="evidence" value="ECO:0007669"/>
    <property type="project" value="TreeGrafter"/>
</dbReference>
<dbReference type="SMART" id="SM00387">
    <property type="entry name" value="HATPase_c"/>
    <property type="match status" value="1"/>
</dbReference>
<dbReference type="InterPro" id="IPR003594">
    <property type="entry name" value="HATPase_dom"/>
</dbReference>
<comment type="subcellular location">
    <subcellularLocation>
        <location evidence="2">Cell membrane</location>
    </subcellularLocation>
</comment>
<evidence type="ECO:0000313" key="13">
    <source>
        <dbReference type="Proteomes" id="UP000072189"/>
    </source>
</evidence>
<dbReference type="AlphaFoldDB" id="A0A147F3I5"/>
<comment type="caution">
    <text evidence="12">The sequence shown here is derived from an EMBL/GenBank/DDBJ whole genome shotgun (WGS) entry which is preliminary data.</text>
</comment>
<dbReference type="SUPFAM" id="SSF55785">
    <property type="entry name" value="PYP-like sensor domain (PAS domain)"/>
    <property type="match status" value="1"/>
</dbReference>
<keyword evidence="8 10" id="KW-0472">Membrane</keyword>
<dbReference type="PANTHER" id="PTHR42878:SF13">
    <property type="entry name" value="HISTIDINE KINASE"/>
    <property type="match status" value="1"/>
</dbReference>
<dbReference type="InterPro" id="IPR036097">
    <property type="entry name" value="HisK_dim/P_sf"/>
</dbReference>
<dbReference type="GO" id="GO:0000155">
    <property type="term" value="F:phosphorelay sensor kinase activity"/>
    <property type="evidence" value="ECO:0007669"/>
    <property type="project" value="InterPro"/>
</dbReference>
<dbReference type="InterPro" id="IPR000014">
    <property type="entry name" value="PAS"/>
</dbReference>
<evidence type="ECO:0000256" key="10">
    <source>
        <dbReference type="SAM" id="Phobius"/>
    </source>
</evidence>
<dbReference type="InterPro" id="IPR036890">
    <property type="entry name" value="HATPase_C_sf"/>
</dbReference>
<dbReference type="PRINTS" id="PR00344">
    <property type="entry name" value="BCTRLSENSOR"/>
</dbReference>
<feature type="transmembrane region" description="Helical" evidence="10">
    <location>
        <begin position="148"/>
        <end position="169"/>
    </location>
</feature>
<name>A0A147F3I5_MICTE</name>
<dbReference type="CDD" id="cd00130">
    <property type="entry name" value="PAS"/>
    <property type="match status" value="1"/>
</dbReference>
<dbReference type="EC" id="2.7.13.3" evidence="3"/>
<keyword evidence="10" id="KW-1133">Transmembrane helix</keyword>
<evidence type="ECO:0000256" key="2">
    <source>
        <dbReference type="ARBA" id="ARBA00004236"/>
    </source>
</evidence>
<keyword evidence="6 12" id="KW-0418">Kinase</keyword>
<dbReference type="Proteomes" id="UP000072189">
    <property type="component" value="Unassembled WGS sequence"/>
</dbReference>
<evidence type="ECO:0000256" key="6">
    <source>
        <dbReference type="ARBA" id="ARBA00022777"/>
    </source>
</evidence>
<dbReference type="PATRIC" id="fig|2033.4.peg.855"/>
<evidence type="ECO:0000256" key="4">
    <source>
        <dbReference type="ARBA" id="ARBA00022553"/>
    </source>
</evidence>
<dbReference type="CDD" id="cd00075">
    <property type="entry name" value="HATPase"/>
    <property type="match status" value="1"/>
</dbReference>
<dbReference type="GO" id="GO:0007234">
    <property type="term" value="P:osmosensory signaling via phosphorelay pathway"/>
    <property type="evidence" value="ECO:0007669"/>
    <property type="project" value="TreeGrafter"/>
</dbReference>
<keyword evidence="5" id="KW-0808">Transferase</keyword>
<evidence type="ECO:0000256" key="9">
    <source>
        <dbReference type="ARBA" id="ARBA00039401"/>
    </source>
</evidence>
<dbReference type="InterPro" id="IPR003661">
    <property type="entry name" value="HisK_dim/P_dom"/>
</dbReference>
<dbReference type="InterPro" id="IPR005467">
    <property type="entry name" value="His_kinase_dom"/>
</dbReference>
<dbReference type="GO" id="GO:0030295">
    <property type="term" value="F:protein kinase activator activity"/>
    <property type="evidence" value="ECO:0007669"/>
    <property type="project" value="TreeGrafter"/>
</dbReference>
<evidence type="ECO:0000256" key="7">
    <source>
        <dbReference type="ARBA" id="ARBA00023012"/>
    </source>
</evidence>
<organism evidence="12 13">
    <name type="scientific">Microbacterium testaceum</name>
    <name type="common">Aureobacterium testaceum</name>
    <name type="synonym">Brevibacterium testaceum</name>
    <dbReference type="NCBI Taxonomy" id="2033"/>
    <lineage>
        <taxon>Bacteria</taxon>
        <taxon>Bacillati</taxon>
        <taxon>Actinomycetota</taxon>
        <taxon>Actinomycetes</taxon>
        <taxon>Micrococcales</taxon>
        <taxon>Microbacteriaceae</taxon>
        <taxon>Microbacterium</taxon>
    </lineage>
</organism>
<feature type="transmembrane region" description="Helical" evidence="10">
    <location>
        <begin position="74"/>
        <end position="91"/>
    </location>
</feature>
<dbReference type="RefSeq" id="WP_058595374.1">
    <property type="nucleotide sequence ID" value="NZ_LDRU01000012.1"/>
</dbReference>
<dbReference type="Pfam" id="PF02518">
    <property type="entry name" value="HATPase_c"/>
    <property type="match status" value="1"/>
</dbReference>
<feature type="transmembrane region" description="Helical" evidence="10">
    <location>
        <begin position="43"/>
        <end position="67"/>
    </location>
</feature>
<evidence type="ECO:0000256" key="8">
    <source>
        <dbReference type="ARBA" id="ARBA00023136"/>
    </source>
</evidence>
<accession>A0A147F3I5</accession>
<dbReference type="InterPro" id="IPR050351">
    <property type="entry name" value="BphY/WalK/GraS-like"/>
</dbReference>
<reference evidence="12 13" key="1">
    <citation type="journal article" date="2016" name="Front. Microbiol.">
        <title>Genomic Resource of Rice Seed Associated Bacteria.</title>
        <authorList>
            <person name="Midha S."/>
            <person name="Bansal K."/>
            <person name="Sharma S."/>
            <person name="Kumar N."/>
            <person name="Patil P.P."/>
            <person name="Chaudhry V."/>
            <person name="Patil P.B."/>
        </authorList>
    </citation>
    <scope>NUCLEOTIDE SEQUENCE [LARGE SCALE GENOMIC DNA]</scope>
    <source>
        <strain evidence="12 13">RSA3</strain>
    </source>
</reference>
<dbReference type="PROSITE" id="PS50109">
    <property type="entry name" value="HIS_KIN"/>
    <property type="match status" value="1"/>
</dbReference>
<comment type="catalytic activity">
    <reaction evidence="1">
        <text>ATP + protein L-histidine = ADP + protein N-phospho-L-histidine.</text>
        <dbReference type="EC" id="2.7.13.3"/>
    </reaction>
</comment>
<dbReference type="SUPFAM" id="SSF47384">
    <property type="entry name" value="Homodimeric domain of signal transducing histidine kinase"/>
    <property type="match status" value="1"/>
</dbReference>
<dbReference type="EMBL" id="LDRV01000113">
    <property type="protein sequence ID" value="KTS07901.1"/>
    <property type="molecule type" value="Genomic_DNA"/>
</dbReference>
<protein>
    <recommendedName>
        <fullName evidence="9">Sensor-like histidine kinase SenX3</fullName>
        <ecNumber evidence="3">2.7.13.3</ecNumber>
    </recommendedName>
</protein>
<sequence>MPLFEMEATPRGRSRVFLRAQLPFVLAVVFLVGIAGLAQPSTLTAGVVVAGAVLSIIASVLALAVPWERLPRSWMMLVAVLDLLAVALIRAELLPTFPSVSVLAIFPVLWLAYGFPWYGILVGVFGTGFITSFRFVYVGAWPSSPVEWANVVIMPTLVVGVAVIVFVAARHLRRNSRQLARASRAQAEALDEARDTQSVALGIVDTVNAGVIFYDAQGRLEIANARAHRFAELGGFRLDEPPMAGDAVFDADRTSVVPAREQVIPRALAGDAVSDEFEWWGPADAPVAVVASSGRVRRADGDVRGTVIVIYDATVLAETIEVREQFLRTVSHELRTPLTSITGFLDLIDDEVGPEDTRLKRYVDVVTRRTADLSHRVRDLFAASESEKTLHPDDVDLGEIVATAVAEVAAFADARAFLIETAATGPTSARLDGTQVRLAIVELLTNAVKFGIPSSAITVSYGVHDGRAVLAVTNDGPGLGPTEQRRAFDRFYRGSLARSGEIQGFGLGLTTVRAIAVAHGGTVGLDSAPDGRTTVTMDLPAA</sequence>
<dbReference type="Pfam" id="PF08448">
    <property type="entry name" value="PAS_4"/>
    <property type="match status" value="1"/>
</dbReference>
<evidence type="ECO:0000259" key="11">
    <source>
        <dbReference type="PROSITE" id="PS50109"/>
    </source>
</evidence>
<proteinExistence type="predicted"/>
<keyword evidence="4" id="KW-0597">Phosphoprotein</keyword>
<dbReference type="SUPFAM" id="SSF55874">
    <property type="entry name" value="ATPase domain of HSP90 chaperone/DNA topoisomerase II/histidine kinase"/>
    <property type="match status" value="1"/>
</dbReference>
<evidence type="ECO:0000313" key="12">
    <source>
        <dbReference type="EMBL" id="KTS07901.1"/>
    </source>
</evidence>
<dbReference type="Gene3D" id="3.30.565.10">
    <property type="entry name" value="Histidine kinase-like ATPase, C-terminal domain"/>
    <property type="match status" value="1"/>
</dbReference>
<dbReference type="InterPro" id="IPR013656">
    <property type="entry name" value="PAS_4"/>
</dbReference>
<dbReference type="GO" id="GO:0005886">
    <property type="term" value="C:plasma membrane"/>
    <property type="evidence" value="ECO:0007669"/>
    <property type="project" value="UniProtKB-SubCell"/>
</dbReference>